<dbReference type="PANTHER" id="PTHR33498">
    <property type="entry name" value="TRANSPOSASE FOR INSERTION SEQUENCE ELEMENT IS1557"/>
    <property type="match status" value="1"/>
</dbReference>
<dbReference type="PANTHER" id="PTHR33498:SF1">
    <property type="entry name" value="TRANSPOSASE FOR INSERTION SEQUENCE ELEMENT IS1557"/>
    <property type="match status" value="1"/>
</dbReference>
<keyword evidence="3" id="KW-1185">Reference proteome</keyword>
<evidence type="ECO:0000313" key="2">
    <source>
        <dbReference type="EMBL" id="AEQ22293.1"/>
    </source>
</evidence>
<dbReference type="eggNOG" id="COG3464">
    <property type="taxonomic scope" value="Bacteria"/>
</dbReference>
<evidence type="ECO:0000259" key="1">
    <source>
        <dbReference type="Pfam" id="PF01610"/>
    </source>
</evidence>
<dbReference type="EMBL" id="CP003058">
    <property type="protein sequence ID" value="AEQ22293.1"/>
    <property type="molecule type" value="Genomic_DNA"/>
</dbReference>
<name>G4Q6Z4_ACIIR</name>
<reference evidence="2 3" key="1">
    <citation type="journal article" date="2011" name="J. Bacteriol.">
        <title>Complete genome sequence of Acidaminococcus intestini RYC-MR95, a Gram-negative bacterium from the phylum Firmicutes.</title>
        <authorList>
            <person name="D'Auria G."/>
            <person name="Galan J.C."/>
            <person name="Rodriguez-Alcayna M."/>
            <person name="Moya A."/>
            <person name="Baquero F."/>
            <person name="Latorre A."/>
        </authorList>
    </citation>
    <scope>NUCLEOTIDE SEQUENCE [LARGE SCALE GENOMIC DNA]</scope>
    <source>
        <strain evidence="2 3">RyC-MR95</strain>
    </source>
</reference>
<feature type="domain" description="Transposase IS204/IS1001/IS1096/IS1165 DDE" evidence="1">
    <location>
        <begin position="1"/>
        <end position="180"/>
    </location>
</feature>
<dbReference type="InParanoid" id="G4Q6Z4"/>
<organism evidence="2 3">
    <name type="scientific">Acidaminococcus intestini (strain RyC-MR95)</name>
    <dbReference type="NCBI Taxonomy" id="568816"/>
    <lineage>
        <taxon>Bacteria</taxon>
        <taxon>Bacillati</taxon>
        <taxon>Bacillota</taxon>
        <taxon>Negativicutes</taxon>
        <taxon>Acidaminococcales</taxon>
        <taxon>Acidaminococcaceae</taxon>
        <taxon>Acidaminococcus</taxon>
    </lineage>
</organism>
<dbReference type="Proteomes" id="UP000007093">
    <property type="component" value="Chromosome"/>
</dbReference>
<proteinExistence type="predicted"/>
<dbReference type="InterPro" id="IPR002560">
    <property type="entry name" value="Transposase_DDE"/>
</dbReference>
<dbReference type="InterPro" id="IPR047951">
    <property type="entry name" value="Transpos_ISL3"/>
</dbReference>
<evidence type="ECO:0000313" key="3">
    <source>
        <dbReference type="Proteomes" id="UP000007093"/>
    </source>
</evidence>
<accession>G4Q6Z4</accession>
<sequence>MDMSALFRSVYKTMFPNATLIADRFHVQRLVLWAMERVRKDIQNTFPKTSPYLKHNKRILQKRGTTLGGEELVKLRCILSQSDELRRAYILKEAFYKVLRQKTELAAKRELNKWLAMVMGYNLDAFKGILRSFKDWEAAIIQAIIQPYSNGFTEGCNNLIKTVKRVAFGMRDFNRFRNRILYVNWQKRNSANALPSS</sequence>
<dbReference type="KEGG" id="ain:Acin_1067"/>
<dbReference type="AlphaFoldDB" id="G4Q6Z4"/>
<dbReference type="HOGENOM" id="CLU_041900_1_3_9"/>
<dbReference type="STRING" id="568816.Acin_1067"/>
<protein>
    <submittedName>
        <fullName evidence="2">Transposase</fullName>
    </submittedName>
</protein>
<gene>
    <name evidence="2" type="ordered locus">Acin_1067</name>
</gene>
<dbReference type="Pfam" id="PF01610">
    <property type="entry name" value="DDE_Tnp_ISL3"/>
    <property type="match status" value="1"/>
</dbReference>